<dbReference type="Pfam" id="PF13639">
    <property type="entry name" value="zf-RING_2"/>
    <property type="match status" value="1"/>
</dbReference>
<evidence type="ECO:0000313" key="8">
    <source>
        <dbReference type="EMBL" id="KAK9685013.1"/>
    </source>
</evidence>
<dbReference type="CDD" id="cd16454">
    <property type="entry name" value="RING-H2_PA-TM-RING"/>
    <property type="match status" value="1"/>
</dbReference>
<evidence type="ECO:0000256" key="4">
    <source>
        <dbReference type="ARBA" id="ARBA00022771"/>
    </source>
</evidence>
<keyword evidence="9" id="KW-1185">Reference proteome</keyword>
<dbReference type="SUPFAM" id="SSF57850">
    <property type="entry name" value="RING/U-box"/>
    <property type="match status" value="1"/>
</dbReference>
<evidence type="ECO:0000256" key="2">
    <source>
        <dbReference type="ARBA" id="ARBA00012483"/>
    </source>
</evidence>
<dbReference type="GO" id="GO:0061630">
    <property type="term" value="F:ubiquitin protein ligase activity"/>
    <property type="evidence" value="ECO:0007669"/>
    <property type="project" value="UniProtKB-EC"/>
</dbReference>
<evidence type="ECO:0000256" key="5">
    <source>
        <dbReference type="ARBA" id="ARBA00022833"/>
    </source>
</evidence>
<dbReference type="PANTHER" id="PTHR15710:SF77">
    <property type="entry name" value="RING-H2 FINGER PROTEIN ATL21B"/>
    <property type="match status" value="1"/>
</dbReference>
<gene>
    <name evidence="8" type="ORF">RND81_10G249800</name>
</gene>
<dbReference type="PANTHER" id="PTHR15710">
    <property type="entry name" value="E3 UBIQUITIN-PROTEIN LIGASE PRAJA"/>
    <property type="match status" value="1"/>
</dbReference>
<dbReference type="EC" id="2.3.2.27" evidence="2"/>
<evidence type="ECO:0000256" key="6">
    <source>
        <dbReference type="PROSITE-ProRule" id="PRU00175"/>
    </source>
</evidence>
<dbReference type="SMART" id="SM00184">
    <property type="entry name" value="RING"/>
    <property type="match status" value="1"/>
</dbReference>
<dbReference type="Proteomes" id="UP001443914">
    <property type="component" value="Unassembled WGS sequence"/>
</dbReference>
<feature type="domain" description="RING-type" evidence="7">
    <location>
        <begin position="162"/>
        <end position="203"/>
    </location>
</feature>
<accession>A0AAW1I842</accession>
<evidence type="ECO:0000256" key="3">
    <source>
        <dbReference type="ARBA" id="ARBA00022723"/>
    </source>
</evidence>
<comment type="caution">
    <text evidence="8">The sequence shown here is derived from an EMBL/GenBank/DDBJ whole genome shotgun (WGS) entry which is preliminary data.</text>
</comment>
<keyword evidence="3" id="KW-0479">Metal-binding</keyword>
<evidence type="ECO:0000259" key="7">
    <source>
        <dbReference type="PROSITE" id="PS50089"/>
    </source>
</evidence>
<comment type="catalytic activity">
    <reaction evidence="1">
        <text>S-ubiquitinyl-[E2 ubiquitin-conjugating enzyme]-L-cysteine + [acceptor protein]-L-lysine = [E2 ubiquitin-conjugating enzyme]-L-cysteine + N(6)-ubiquitinyl-[acceptor protein]-L-lysine.</text>
        <dbReference type="EC" id="2.3.2.27"/>
    </reaction>
</comment>
<dbReference type="AlphaFoldDB" id="A0AAW1I842"/>
<dbReference type="InterPro" id="IPR001841">
    <property type="entry name" value="Znf_RING"/>
</dbReference>
<dbReference type="InterPro" id="IPR013083">
    <property type="entry name" value="Znf_RING/FYVE/PHD"/>
</dbReference>
<evidence type="ECO:0000256" key="1">
    <source>
        <dbReference type="ARBA" id="ARBA00000900"/>
    </source>
</evidence>
<dbReference type="Gene3D" id="3.30.40.10">
    <property type="entry name" value="Zinc/RING finger domain, C3HC4 (zinc finger)"/>
    <property type="match status" value="1"/>
</dbReference>
<dbReference type="EMBL" id="JBDFQZ010000010">
    <property type="protein sequence ID" value="KAK9685013.1"/>
    <property type="molecule type" value="Genomic_DNA"/>
</dbReference>
<organism evidence="8 9">
    <name type="scientific">Saponaria officinalis</name>
    <name type="common">Common soapwort</name>
    <name type="synonym">Lychnis saponaria</name>
    <dbReference type="NCBI Taxonomy" id="3572"/>
    <lineage>
        <taxon>Eukaryota</taxon>
        <taxon>Viridiplantae</taxon>
        <taxon>Streptophyta</taxon>
        <taxon>Embryophyta</taxon>
        <taxon>Tracheophyta</taxon>
        <taxon>Spermatophyta</taxon>
        <taxon>Magnoliopsida</taxon>
        <taxon>eudicotyledons</taxon>
        <taxon>Gunneridae</taxon>
        <taxon>Pentapetalae</taxon>
        <taxon>Caryophyllales</taxon>
        <taxon>Caryophyllaceae</taxon>
        <taxon>Caryophylleae</taxon>
        <taxon>Saponaria</taxon>
    </lineage>
</organism>
<keyword evidence="5" id="KW-0862">Zinc</keyword>
<dbReference type="PROSITE" id="PS50089">
    <property type="entry name" value="ZF_RING_2"/>
    <property type="match status" value="1"/>
</dbReference>
<keyword evidence="4 6" id="KW-0863">Zinc-finger</keyword>
<dbReference type="GO" id="GO:0008270">
    <property type="term" value="F:zinc ion binding"/>
    <property type="evidence" value="ECO:0007669"/>
    <property type="project" value="UniProtKB-KW"/>
</dbReference>
<name>A0AAW1I842_SAPOF</name>
<dbReference type="GO" id="GO:0005737">
    <property type="term" value="C:cytoplasm"/>
    <property type="evidence" value="ECO:0007669"/>
    <property type="project" value="TreeGrafter"/>
</dbReference>
<proteinExistence type="predicted"/>
<reference evidence="8" key="1">
    <citation type="submission" date="2024-03" db="EMBL/GenBank/DDBJ databases">
        <title>WGS assembly of Saponaria officinalis var. Norfolk2.</title>
        <authorList>
            <person name="Jenkins J."/>
            <person name="Shu S."/>
            <person name="Grimwood J."/>
            <person name="Barry K."/>
            <person name="Goodstein D."/>
            <person name="Schmutz J."/>
            <person name="Leebens-Mack J."/>
            <person name="Osbourn A."/>
        </authorList>
    </citation>
    <scope>NUCLEOTIDE SEQUENCE [LARGE SCALE GENOMIC DNA]</scope>
    <source>
        <strain evidence="8">JIC</strain>
    </source>
</reference>
<protein>
    <recommendedName>
        <fullName evidence="2">RING-type E3 ubiquitin transferase</fullName>
        <ecNumber evidence="2">2.3.2.27</ecNumber>
    </recommendedName>
</protein>
<evidence type="ECO:0000313" key="9">
    <source>
        <dbReference type="Proteomes" id="UP001443914"/>
    </source>
</evidence>
<dbReference type="GO" id="GO:0016567">
    <property type="term" value="P:protein ubiquitination"/>
    <property type="evidence" value="ECO:0007669"/>
    <property type="project" value="TreeGrafter"/>
</dbReference>
<sequence>MLFISGNLLYDFSVEKTNDQLVDSSSDEFLINFRFRKSNASDIQRSFQIPRTSQQFAQIMSDLLGEYDVPASPKSDMCVHFKFFLERLNRFQRRGVTVAVNLEEESVPPERAEAIQSRILQGRRESVRRRVVDETEAMPANKAAVAALERGRVTEDGEKRECVICLERLEEGVEVIKMPCLHMYHNQCLIPWLLKNHFCPFCRFQLPC</sequence>